<keyword evidence="3" id="KW-1185">Reference proteome</keyword>
<dbReference type="EMBL" id="JAFCJH010000047">
    <property type="protein sequence ID" value="MBR0800035.1"/>
    <property type="molecule type" value="Genomic_DNA"/>
</dbReference>
<reference evidence="3" key="1">
    <citation type="journal article" date="2021" name="ISME J.">
        <title>Evolutionary origin and ecological implication of a unique nif island in free-living Bradyrhizobium lineages.</title>
        <authorList>
            <person name="Tao J."/>
        </authorList>
    </citation>
    <scope>NUCLEOTIDE SEQUENCE [LARGE SCALE GENOMIC DNA]</scope>
    <source>
        <strain evidence="3">SZCCT0434</strain>
    </source>
</reference>
<feature type="domain" description="Pilus formation protein N-terminal" evidence="1">
    <location>
        <begin position="36"/>
        <end position="104"/>
    </location>
</feature>
<sequence length="110" mass="11592">MQTRHSLIVALLAAQFAMGPAISRARAQTEIKGGHASVNLEPGGRTTLEIDRPFGLVLIGDPRVIDFQALGKRSLLLKALGPGTTNLVIVDKGGIVIANLRIVVHNPGPI</sequence>
<evidence type="ECO:0000259" key="1">
    <source>
        <dbReference type="Pfam" id="PF13629"/>
    </source>
</evidence>
<evidence type="ECO:0000313" key="3">
    <source>
        <dbReference type="Proteomes" id="UP001315278"/>
    </source>
</evidence>
<dbReference type="Proteomes" id="UP001315278">
    <property type="component" value="Unassembled WGS sequence"/>
</dbReference>
<gene>
    <name evidence="2" type="ORF">JQ615_32180</name>
</gene>
<evidence type="ECO:0000313" key="2">
    <source>
        <dbReference type="EMBL" id="MBR0800035.1"/>
    </source>
</evidence>
<proteinExistence type="predicted"/>
<accession>A0ABS5FTH0</accession>
<organism evidence="2 3">
    <name type="scientific">Bradyrhizobium jicamae</name>
    <dbReference type="NCBI Taxonomy" id="280332"/>
    <lineage>
        <taxon>Bacteria</taxon>
        <taxon>Pseudomonadati</taxon>
        <taxon>Pseudomonadota</taxon>
        <taxon>Alphaproteobacteria</taxon>
        <taxon>Hyphomicrobiales</taxon>
        <taxon>Nitrobacteraceae</taxon>
        <taxon>Bradyrhizobium</taxon>
    </lineage>
</organism>
<comment type="caution">
    <text evidence="2">The sequence shown here is derived from an EMBL/GenBank/DDBJ whole genome shotgun (WGS) entry which is preliminary data.</text>
</comment>
<protein>
    <submittedName>
        <fullName evidence="2">Pilus assembly protein N-terminal domain-containing protein</fullName>
    </submittedName>
</protein>
<dbReference type="InterPro" id="IPR032789">
    <property type="entry name" value="T2SS-T3SS_pil_N"/>
</dbReference>
<name>A0ABS5FTH0_9BRAD</name>
<dbReference type="Pfam" id="PF13629">
    <property type="entry name" value="T2SS-T3SS_pil_N"/>
    <property type="match status" value="1"/>
</dbReference>